<sequence length="162" mass="18351">MPPPASCPATTVRYQRIRHSLLADIITEMTDRLGQCQCKYFWSTRDNNSMLLFGTSHPIALERYGVFFKIDAPCGVPSGNFDITTCNVTWRRLKSTMNADKSLDLSIMPALRISDLRALCKARGIGHRATAKKEDLEKELILYEEDRVEKDIVSSKGEPREV</sequence>
<evidence type="ECO:0000313" key="1">
    <source>
        <dbReference type="EMBL" id="KAJ1218320.1"/>
    </source>
</evidence>
<evidence type="ECO:0008006" key="3">
    <source>
        <dbReference type="Google" id="ProtNLM"/>
    </source>
</evidence>
<comment type="caution">
    <text evidence="1">The sequence shown here is derived from an EMBL/GenBank/DDBJ whole genome shotgun (WGS) entry which is preliminary data.</text>
</comment>
<evidence type="ECO:0000313" key="2">
    <source>
        <dbReference type="Proteomes" id="UP001066276"/>
    </source>
</evidence>
<accession>A0AAV7WZW9</accession>
<organism evidence="1 2">
    <name type="scientific">Pleurodeles waltl</name>
    <name type="common">Iberian ribbed newt</name>
    <dbReference type="NCBI Taxonomy" id="8319"/>
    <lineage>
        <taxon>Eukaryota</taxon>
        <taxon>Metazoa</taxon>
        <taxon>Chordata</taxon>
        <taxon>Craniata</taxon>
        <taxon>Vertebrata</taxon>
        <taxon>Euteleostomi</taxon>
        <taxon>Amphibia</taxon>
        <taxon>Batrachia</taxon>
        <taxon>Caudata</taxon>
        <taxon>Salamandroidea</taxon>
        <taxon>Salamandridae</taxon>
        <taxon>Pleurodelinae</taxon>
        <taxon>Pleurodeles</taxon>
    </lineage>
</organism>
<reference evidence="1" key="1">
    <citation type="journal article" date="2022" name="bioRxiv">
        <title>Sequencing and chromosome-scale assembly of the giantPleurodeles waltlgenome.</title>
        <authorList>
            <person name="Brown T."/>
            <person name="Elewa A."/>
            <person name="Iarovenko S."/>
            <person name="Subramanian E."/>
            <person name="Araus A.J."/>
            <person name="Petzold A."/>
            <person name="Susuki M."/>
            <person name="Suzuki K.-i.T."/>
            <person name="Hayashi T."/>
            <person name="Toyoda A."/>
            <person name="Oliveira C."/>
            <person name="Osipova E."/>
            <person name="Leigh N.D."/>
            <person name="Simon A."/>
            <person name="Yun M.H."/>
        </authorList>
    </citation>
    <scope>NUCLEOTIDE SEQUENCE</scope>
    <source>
        <strain evidence="1">20211129_DDA</strain>
        <tissue evidence="1">Liver</tissue>
    </source>
</reference>
<name>A0AAV7WZW9_PLEWA</name>
<gene>
    <name evidence="1" type="ORF">NDU88_005903</name>
</gene>
<dbReference type="Proteomes" id="UP001066276">
    <property type="component" value="Chromosome 1_1"/>
</dbReference>
<keyword evidence="2" id="KW-1185">Reference proteome</keyword>
<proteinExistence type="predicted"/>
<dbReference type="EMBL" id="JANPWB010000001">
    <property type="protein sequence ID" value="KAJ1218320.1"/>
    <property type="molecule type" value="Genomic_DNA"/>
</dbReference>
<protein>
    <recommendedName>
        <fullName evidence="3">SAP domain-containing protein</fullName>
    </recommendedName>
</protein>
<dbReference type="AlphaFoldDB" id="A0AAV7WZW9"/>